<dbReference type="AlphaFoldDB" id="A0A0F6W8X4"/>
<proteinExistence type="predicted"/>
<dbReference type="EMBL" id="CP011125">
    <property type="protein sequence ID" value="AKF10411.1"/>
    <property type="molecule type" value="Genomic_DNA"/>
</dbReference>
<dbReference type="Gene3D" id="3.20.20.150">
    <property type="entry name" value="Divalent-metal-dependent TIM barrel enzymes"/>
    <property type="match status" value="1"/>
</dbReference>
<evidence type="ECO:0000313" key="2">
    <source>
        <dbReference type="Proteomes" id="UP000034883"/>
    </source>
</evidence>
<dbReference type="InterPro" id="IPR036237">
    <property type="entry name" value="Xyl_isomerase-like_sf"/>
</dbReference>
<dbReference type="Pfam" id="PF05114">
    <property type="entry name" value="MbnB_TglH_ChrH"/>
    <property type="match status" value="1"/>
</dbReference>
<organism evidence="1 2">
    <name type="scientific">Sandaracinus amylolyticus</name>
    <dbReference type="NCBI Taxonomy" id="927083"/>
    <lineage>
        <taxon>Bacteria</taxon>
        <taxon>Pseudomonadati</taxon>
        <taxon>Myxococcota</taxon>
        <taxon>Polyangia</taxon>
        <taxon>Polyangiales</taxon>
        <taxon>Sandaracinaceae</taxon>
        <taxon>Sandaracinus</taxon>
    </lineage>
</organism>
<dbReference type="PANTHER" id="PTHR42194:SF1">
    <property type="entry name" value="UPF0276 PROTEIN HI_1600"/>
    <property type="match status" value="1"/>
</dbReference>
<dbReference type="RefSeq" id="WP_053237380.1">
    <property type="nucleotide sequence ID" value="NZ_CP011125.1"/>
</dbReference>
<dbReference type="NCBIfam" id="NF003818">
    <property type="entry name" value="PRK05409.1"/>
    <property type="match status" value="1"/>
</dbReference>
<dbReference type="STRING" id="927083.DB32_007560"/>
<dbReference type="OrthoDB" id="9763101at2"/>
<protein>
    <submittedName>
        <fullName evidence="1">Uncharacterized protein</fullName>
    </submittedName>
</protein>
<dbReference type="SUPFAM" id="SSF51658">
    <property type="entry name" value="Xylose isomerase-like"/>
    <property type="match status" value="1"/>
</dbReference>
<dbReference type="Proteomes" id="UP000034883">
    <property type="component" value="Chromosome"/>
</dbReference>
<gene>
    <name evidence="1" type="ORF">DB32_007560</name>
</gene>
<name>A0A0F6W8X4_9BACT</name>
<sequence>MAAKEARGIGLGLRQEIAAEMLARRPAEIEWVEIHPENYVERAGTFERHLADARAVWPVVPHGLSLCFGSIEPFEPAYLRTLRAFLDAIDAPWYSDHLCWGGVDGVALHDLMPMPFVRESVDVACARIAQVEDAIGRPIAIENVSYYVHPGAPEMREIDFVLEVLERSGCRLMLDVNNVYVNARNHGFDARAYLDRVPADRVVQIHVAGHLVRTGQPIIDTHAEPVCDDVYALLGHTLARMPDVPVLLERDGNFPSLDVLLDELRRLRAIADGART</sequence>
<evidence type="ECO:0000313" key="1">
    <source>
        <dbReference type="EMBL" id="AKF10411.1"/>
    </source>
</evidence>
<accession>A0A0F6W8X4</accession>
<keyword evidence="2" id="KW-1185">Reference proteome</keyword>
<reference evidence="1 2" key="1">
    <citation type="submission" date="2015-03" db="EMBL/GenBank/DDBJ databases">
        <title>Genome assembly of Sandaracinus amylolyticus DSM 53668.</title>
        <authorList>
            <person name="Sharma G."/>
            <person name="Subramanian S."/>
        </authorList>
    </citation>
    <scope>NUCLEOTIDE SEQUENCE [LARGE SCALE GENOMIC DNA]</scope>
    <source>
        <strain evidence="1 2">DSM 53668</strain>
    </source>
</reference>
<dbReference type="InterPro" id="IPR007801">
    <property type="entry name" value="MbnB/TglH/ChrH"/>
</dbReference>
<dbReference type="PANTHER" id="PTHR42194">
    <property type="entry name" value="UPF0276 PROTEIN HI_1600"/>
    <property type="match status" value="1"/>
</dbReference>
<dbReference type="KEGG" id="samy:DB32_007560"/>